<keyword evidence="1" id="KW-0472">Membrane</keyword>
<dbReference type="PANTHER" id="PTHR31061">
    <property type="entry name" value="LD22376P"/>
    <property type="match status" value="1"/>
</dbReference>
<dbReference type="EMBL" id="JASCXX010000002">
    <property type="protein sequence ID" value="MDI6447958.1"/>
    <property type="molecule type" value="Genomic_DNA"/>
</dbReference>
<dbReference type="Proteomes" id="UP001431776">
    <property type="component" value="Unassembled WGS sequence"/>
</dbReference>
<evidence type="ECO:0000259" key="2">
    <source>
        <dbReference type="Pfam" id="PF16401"/>
    </source>
</evidence>
<feature type="transmembrane region" description="Helical" evidence="1">
    <location>
        <begin position="211"/>
        <end position="233"/>
    </location>
</feature>
<keyword evidence="1" id="KW-1133">Transmembrane helix</keyword>
<evidence type="ECO:0000313" key="4">
    <source>
        <dbReference type="Proteomes" id="UP001431776"/>
    </source>
</evidence>
<sequence length="373" mass="42061">MDFPPERPLAATEGRLVSLDALRGFDMFWIIGGGWIVSGLARGLHNEWFNQHVVPHTNHVPWEGFVAWDLIMPLFLFVVGAAMPFSFAKRLEQGHPKGRLYVHILFRVVVLWVLGMIAQGRLLQYDLSKLRLYSNTLQAIAAGYLIASILLLNLRIWWQAAVTAALLLLYWALLMLVPVPGFGPGQLTPEGNLAIYIDKLILGPYQDGTSYTWILSSMTFGCTVMMGALAGQLLQSDLGKIRKVLFLLASGIACIWIGWAWGLVFPIIKHLWTSSMVLFAGGWSLVLLGVFYLVFDVLRLRLLAFPFVVIGMNAIAVYMITRVYDFRQIGDIVVSGLSRWTGDWHEFVRAVAGVLVIWLILLHMYRKRTFIKI</sequence>
<keyword evidence="1" id="KW-0812">Transmembrane</keyword>
<feature type="transmembrane region" description="Helical" evidence="1">
    <location>
        <begin position="132"/>
        <end position="154"/>
    </location>
</feature>
<feature type="transmembrane region" description="Helical" evidence="1">
    <location>
        <begin position="302"/>
        <end position="321"/>
    </location>
</feature>
<reference evidence="3" key="1">
    <citation type="submission" date="2023-05" db="EMBL/GenBank/DDBJ databases">
        <title>Anaerotaeda fermentans gen. nov., sp. nov., a novel anaerobic planctomycete of the new family within the order Sedimentisphaerales isolated from Taman Peninsula, Russia.</title>
        <authorList>
            <person name="Khomyakova M.A."/>
            <person name="Merkel A.Y."/>
            <person name="Slobodkin A.I."/>
        </authorList>
    </citation>
    <scope>NUCLEOTIDE SEQUENCE</scope>
    <source>
        <strain evidence="3">M17dextr</strain>
    </source>
</reference>
<dbReference type="Pfam" id="PF16401">
    <property type="entry name" value="DUF5009"/>
    <property type="match status" value="1"/>
</dbReference>
<feature type="transmembrane region" description="Helical" evidence="1">
    <location>
        <begin position="274"/>
        <end position="295"/>
    </location>
</feature>
<dbReference type="AlphaFoldDB" id="A0AAW6TY69"/>
<name>A0AAW6TY69_9BACT</name>
<proteinExistence type="predicted"/>
<protein>
    <submittedName>
        <fullName evidence="3">DUF5009 domain-containing protein</fullName>
    </submittedName>
</protein>
<feature type="transmembrane region" description="Helical" evidence="1">
    <location>
        <begin position="65"/>
        <end position="88"/>
    </location>
</feature>
<dbReference type="RefSeq" id="WP_349243369.1">
    <property type="nucleotide sequence ID" value="NZ_JASCXX010000002.1"/>
</dbReference>
<feature type="domain" description="DUF5009" evidence="2">
    <location>
        <begin position="17"/>
        <end position="116"/>
    </location>
</feature>
<accession>A0AAW6TY69</accession>
<feature type="transmembrane region" description="Helical" evidence="1">
    <location>
        <begin position="245"/>
        <end position="268"/>
    </location>
</feature>
<dbReference type="InterPro" id="IPR032176">
    <property type="entry name" value="DUF5009"/>
</dbReference>
<organism evidence="3 4">
    <name type="scientific">Anaerobaca lacustris</name>
    <dbReference type="NCBI Taxonomy" id="3044600"/>
    <lineage>
        <taxon>Bacteria</taxon>
        <taxon>Pseudomonadati</taxon>
        <taxon>Planctomycetota</taxon>
        <taxon>Phycisphaerae</taxon>
        <taxon>Sedimentisphaerales</taxon>
        <taxon>Anaerobacaceae</taxon>
        <taxon>Anaerobaca</taxon>
    </lineage>
</organism>
<evidence type="ECO:0000256" key="1">
    <source>
        <dbReference type="SAM" id="Phobius"/>
    </source>
</evidence>
<feature type="transmembrane region" description="Helical" evidence="1">
    <location>
        <begin position="100"/>
        <end position="120"/>
    </location>
</feature>
<feature type="transmembrane region" description="Helical" evidence="1">
    <location>
        <begin position="161"/>
        <end position="179"/>
    </location>
</feature>
<keyword evidence="4" id="KW-1185">Reference proteome</keyword>
<evidence type="ECO:0000313" key="3">
    <source>
        <dbReference type="EMBL" id="MDI6447958.1"/>
    </source>
</evidence>
<gene>
    <name evidence="3" type="ORF">QJ522_02785</name>
</gene>
<feature type="transmembrane region" description="Helical" evidence="1">
    <location>
        <begin position="347"/>
        <end position="365"/>
    </location>
</feature>
<comment type="caution">
    <text evidence="3">The sequence shown here is derived from an EMBL/GenBank/DDBJ whole genome shotgun (WGS) entry which is preliminary data.</text>
</comment>
<dbReference type="PANTHER" id="PTHR31061:SF24">
    <property type="entry name" value="LD22376P"/>
    <property type="match status" value="1"/>
</dbReference>